<evidence type="ECO:0000313" key="3">
    <source>
        <dbReference type="Proteomes" id="UP001157418"/>
    </source>
</evidence>
<reference evidence="2 3" key="1">
    <citation type="submission" date="2022-01" db="EMBL/GenBank/DDBJ databases">
        <authorList>
            <person name="Xiong W."/>
            <person name="Schranz E."/>
        </authorList>
    </citation>
    <scope>NUCLEOTIDE SEQUENCE [LARGE SCALE GENOMIC DNA]</scope>
</reference>
<evidence type="ECO:0000256" key="1">
    <source>
        <dbReference type="SAM" id="MobiDB-lite"/>
    </source>
</evidence>
<evidence type="ECO:0000313" key="2">
    <source>
        <dbReference type="EMBL" id="CAH1445014.1"/>
    </source>
</evidence>
<name>A0AAU9P4L9_9ASTR</name>
<feature type="compositionally biased region" description="Polar residues" evidence="1">
    <location>
        <begin position="30"/>
        <end position="54"/>
    </location>
</feature>
<dbReference type="EMBL" id="CAKMRJ010005523">
    <property type="protein sequence ID" value="CAH1445014.1"/>
    <property type="molecule type" value="Genomic_DNA"/>
</dbReference>
<feature type="region of interest" description="Disordered" evidence="1">
    <location>
        <begin position="25"/>
        <end position="100"/>
    </location>
</feature>
<organism evidence="2 3">
    <name type="scientific">Lactuca virosa</name>
    <dbReference type="NCBI Taxonomy" id="75947"/>
    <lineage>
        <taxon>Eukaryota</taxon>
        <taxon>Viridiplantae</taxon>
        <taxon>Streptophyta</taxon>
        <taxon>Embryophyta</taxon>
        <taxon>Tracheophyta</taxon>
        <taxon>Spermatophyta</taxon>
        <taxon>Magnoliopsida</taxon>
        <taxon>eudicotyledons</taxon>
        <taxon>Gunneridae</taxon>
        <taxon>Pentapetalae</taxon>
        <taxon>asterids</taxon>
        <taxon>campanulids</taxon>
        <taxon>Asterales</taxon>
        <taxon>Asteraceae</taxon>
        <taxon>Cichorioideae</taxon>
        <taxon>Cichorieae</taxon>
        <taxon>Lactucinae</taxon>
        <taxon>Lactuca</taxon>
    </lineage>
</organism>
<sequence length="100" mass="10932">MIATIGLPPAIVNCFQWQPNNPPELKNWRLDSTPQPATTSPRLRLQSSTVSTGRPTDPVPLVNLQLRSSPSATDIPDKEPKKGEEDESSSRLFPLLLASS</sequence>
<gene>
    <name evidence="2" type="ORF">LVIROSA_LOCUS30807</name>
</gene>
<dbReference type="AlphaFoldDB" id="A0AAU9P4L9"/>
<protein>
    <submittedName>
        <fullName evidence="2">Uncharacterized protein</fullName>
    </submittedName>
</protein>
<dbReference type="Proteomes" id="UP001157418">
    <property type="component" value="Unassembled WGS sequence"/>
</dbReference>
<comment type="caution">
    <text evidence="2">The sequence shown here is derived from an EMBL/GenBank/DDBJ whole genome shotgun (WGS) entry which is preliminary data.</text>
</comment>
<feature type="compositionally biased region" description="Basic and acidic residues" evidence="1">
    <location>
        <begin position="75"/>
        <end position="84"/>
    </location>
</feature>
<keyword evidence="3" id="KW-1185">Reference proteome</keyword>
<proteinExistence type="predicted"/>
<accession>A0AAU9P4L9</accession>